<dbReference type="InterPro" id="IPR023203">
    <property type="entry name" value="TTHA0068_sf"/>
</dbReference>
<organism evidence="1 2">
    <name type="scientific">Roseobacter ponti</name>
    <dbReference type="NCBI Taxonomy" id="1891787"/>
    <lineage>
        <taxon>Bacteria</taxon>
        <taxon>Pseudomonadati</taxon>
        <taxon>Pseudomonadota</taxon>
        <taxon>Alphaproteobacteria</taxon>
        <taxon>Rhodobacterales</taxon>
        <taxon>Roseobacteraceae</taxon>
        <taxon>Roseobacter</taxon>
    </lineage>
</organism>
<keyword evidence="2" id="KW-1185">Reference proteome</keyword>
<dbReference type="Gene3D" id="1.10.3450.10">
    <property type="entry name" value="TTHA0068-like"/>
    <property type="match status" value="1"/>
</dbReference>
<dbReference type="KEGG" id="rpon:G3256_16615"/>
<dbReference type="EMBL" id="CP048788">
    <property type="protein sequence ID" value="QJF52678.1"/>
    <property type="molecule type" value="Genomic_DNA"/>
</dbReference>
<dbReference type="Proteomes" id="UP000503308">
    <property type="component" value="Chromosome"/>
</dbReference>
<dbReference type="SUPFAM" id="SSF140663">
    <property type="entry name" value="TTHA0068-like"/>
    <property type="match status" value="1"/>
</dbReference>
<gene>
    <name evidence="1" type="ORF">G3256_16615</name>
</gene>
<dbReference type="AlphaFoldDB" id="A0A858SXD9"/>
<name>A0A858SXD9_9RHOB</name>
<reference evidence="1 2" key="1">
    <citation type="submission" date="2020-02" db="EMBL/GenBank/DDBJ databases">
        <title>Genome sequence of Roseobacter ponti.</title>
        <authorList>
            <person name="Hollensteiner J."/>
            <person name="Schneider D."/>
            <person name="Poehlein A."/>
            <person name="Daniel R."/>
        </authorList>
    </citation>
    <scope>NUCLEOTIDE SEQUENCE [LARGE SCALE GENOMIC DNA]</scope>
    <source>
        <strain evidence="1 2">DSM 106830</strain>
    </source>
</reference>
<dbReference type="Pfam" id="PF03745">
    <property type="entry name" value="DUF309"/>
    <property type="match status" value="1"/>
</dbReference>
<sequence>MSRLRDLPRDVPVPSHAYIPGRTARHPEDWFDPIRRTVPDQAGSDALAGSFALRCGRAYFDAGYYWECHEVLEAVWMQTSDPSPERDIVQALIQLANARLKLLMLRPHAARRLCDMVEAHLSRCPSGQQPLGLDPRALRAWVHETRAQGELHHSAK</sequence>
<protein>
    <submittedName>
        <fullName evidence="1">DUF309 domain-containing protein</fullName>
    </submittedName>
</protein>
<accession>A0A858SXD9</accession>
<proteinExistence type="predicted"/>
<evidence type="ECO:0000313" key="1">
    <source>
        <dbReference type="EMBL" id="QJF52678.1"/>
    </source>
</evidence>
<evidence type="ECO:0000313" key="2">
    <source>
        <dbReference type="Proteomes" id="UP000503308"/>
    </source>
</evidence>
<dbReference type="InterPro" id="IPR005500">
    <property type="entry name" value="DUF309"/>
</dbReference>
<dbReference type="RefSeq" id="WP_169641898.1">
    <property type="nucleotide sequence ID" value="NZ_CP048788.1"/>
</dbReference>